<evidence type="ECO:0000256" key="3">
    <source>
        <dbReference type="ARBA" id="ARBA00022786"/>
    </source>
</evidence>
<dbReference type="Proteomes" id="UP000694923">
    <property type="component" value="Unplaced"/>
</dbReference>
<evidence type="ECO:0000313" key="7">
    <source>
        <dbReference type="Proteomes" id="UP000694923"/>
    </source>
</evidence>
<feature type="domain" description="IBR" evidence="6">
    <location>
        <begin position="225"/>
        <end position="282"/>
    </location>
</feature>
<feature type="compositionally biased region" description="Basic and acidic residues" evidence="5">
    <location>
        <begin position="333"/>
        <end position="344"/>
    </location>
</feature>
<keyword evidence="1" id="KW-0479">Metal-binding</keyword>
<evidence type="ECO:0000259" key="6">
    <source>
        <dbReference type="SMART" id="SM00647"/>
    </source>
</evidence>
<dbReference type="GeneID" id="103581982"/>
<evidence type="ECO:0000256" key="4">
    <source>
        <dbReference type="ARBA" id="ARBA00022833"/>
    </source>
</evidence>
<keyword evidence="7" id="KW-1185">Reference proteome</keyword>
<protein>
    <submittedName>
        <fullName evidence="8">Uncharacterized protein LOC103581982</fullName>
    </submittedName>
</protein>
<dbReference type="Pfam" id="PF01485">
    <property type="entry name" value="IBR"/>
    <property type="match status" value="1"/>
</dbReference>
<keyword evidence="4" id="KW-0862">Zinc</keyword>
<dbReference type="SMART" id="SM00647">
    <property type="entry name" value="IBR"/>
    <property type="match status" value="2"/>
</dbReference>
<accession>A0ABM0Q0K5</accession>
<organism evidence="7 8">
    <name type="scientific">Galeopterus variegatus</name>
    <name type="common">Malayan flying lemur</name>
    <name type="synonym">Cynocephalus variegatus</name>
    <dbReference type="NCBI Taxonomy" id="482537"/>
    <lineage>
        <taxon>Eukaryota</taxon>
        <taxon>Metazoa</taxon>
        <taxon>Chordata</taxon>
        <taxon>Craniata</taxon>
        <taxon>Vertebrata</taxon>
        <taxon>Euteleostomi</taxon>
        <taxon>Mammalia</taxon>
        <taxon>Eutheria</taxon>
        <taxon>Euarchontoglires</taxon>
        <taxon>Dermoptera</taxon>
        <taxon>Cynocephalidae</taxon>
        <taxon>Galeopterus</taxon>
    </lineage>
</organism>
<proteinExistence type="predicted"/>
<dbReference type="CDD" id="cd20336">
    <property type="entry name" value="Rcat_RBR"/>
    <property type="match status" value="1"/>
</dbReference>
<gene>
    <name evidence="8" type="primary">LOC103581982</name>
</gene>
<dbReference type="InterPro" id="IPR002867">
    <property type="entry name" value="IBR_dom"/>
</dbReference>
<keyword evidence="2" id="KW-0863">Zinc-finger</keyword>
<feature type="domain" description="IBR" evidence="6">
    <location>
        <begin position="141"/>
        <end position="211"/>
    </location>
</feature>
<evidence type="ECO:0000313" key="8">
    <source>
        <dbReference type="RefSeq" id="XP_008561896.1"/>
    </source>
</evidence>
<sequence length="344" mass="38691">MDTLTEVKTALPGAAALQHSGGKVGMQPRDIRTFTNVSKGSCDHEHWRKFVQREAEITGQVVVAGVYNFHLLLPALYDTGLQRASQLVLVMNDFQRFRFTVSLHGHSKLCCPADIKEKKCGARCSYPEVRRSAILSASEQRDFEQKLALSAVRLYCDFKECPGCRSLVERKDLTSLRVLCTICTSTRGKDYEFCWQCLKAWKGPGTSSVRCGNEGCRDQILHILATCATKDLPDSEVRGCPSIRACPTCGLLIEHKERCKYVMCPQCHVEFCFACLETAQACQATRPNSWFRKCTKSLAPRQSHVPVWSQLQQRSPRESHVDHGNNQQQHNRPPVDSDGRCVIL</sequence>
<feature type="region of interest" description="Disordered" evidence="5">
    <location>
        <begin position="305"/>
        <end position="344"/>
    </location>
</feature>
<dbReference type="SUPFAM" id="SSF57850">
    <property type="entry name" value="RING/U-box"/>
    <property type="match status" value="2"/>
</dbReference>
<dbReference type="Gene3D" id="1.20.120.1750">
    <property type="match status" value="2"/>
</dbReference>
<evidence type="ECO:0000256" key="2">
    <source>
        <dbReference type="ARBA" id="ARBA00022771"/>
    </source>
</evidence>
<name>A0ABM0Q0K5_GALVR</name>
<dbReference type="RefSeq" id="XP_008561896.1">
    <property type="nucleotide sequence ID" value="XM_008563674.1"/>
</dbReference>
<evidence type="ECO:0000256" key="1">
    <source>
        <dbReference type="ARBA" id="ARBA00022723"/>
    </source>
</evidence>
<evidence type="ECO:0000256" key="5">
    <source>
        <dbReference type="SAM" id="MobiDB-lite"/>
    </source>
</evidence>
<reference evidence="8" key="1">
    <citation type="submission" date="2025-08" db="UniProtKB">
        <authorList>
            <consortium name="RefSeq"/>
        </authorList>
    </citation>
    <scope>IDENTIFICATION</scope>
</reference>
<keyword evidence="3" id="KW-0833">Ubl conjugation pathway</keyword>